<accession>A0AAD6WN27</accession>
<reference evidence="1" key="1">
    <citation type="submission" date="2023-03" db="EMBL/GenBank/DDBJ databases">
        <title>Massive genome expansion in bonnet fungi (Mycena s.s.) driven by repeated elements and novel gene families across ecological guilds.</title>
        <authorList>
            <consortium name="Lawrence Berkeley National Laboratory"/>
            <person name="Harder C.B."/>
            <person name="Miyauchi S."/>
            <person name="Viragh M."/>
            <person name="Kuo A."/>
            <person name="Thoen E."/>
            <person name="Andreopoulos B."/>
            <person name="Lu D."/>
            <person name="Skrede I."/>
            <person name="Drula E."/>
            <person name="Henrissat B."/>
            <person name="Morin E."/>
            <person name="Kohler A."/>
            <person name="Barry K."/>
            <person name="LaButti K."/>
            <person name="Morin E."/>
            <person name="Salamov A."/>
            <person name="Lipzen A."/>
            <person name="Mereny Z."/>
            <person name="Hegedus B."/>
            <person name="Baldrian P."/>
            <person name="Stursova M."/>
            <person name="Weitz H."/>
            <person name="Taylor A."/>
            <person name="Grigoriev I.V."/>
            <person name="Nagy L.G."/>
            <person name="Martin F."/>
            <person name="Kauserud H."/>
        </authorList>
    </citation>
    <scope>NUCLEOTIDE SEQUENCE</scope>
    <source>
        <strain evidence="1">CBHHK200</strain>
    </source>
</reference>
<evidence type="ECO:0000313" key="2">
    <source>
        <dbReference type="Proteomes" id="UP001218188"/>
    </source>
</evidence>
<proteinExistence type="predicted"/>
<dbReference type="Proteomes" id="UP001218188">
    <property type="component" value="Unassembled WGS sequence"/>
</dbReference>
<keyword evidence="2" id="KW-1185">Reference proteome</keyword>
<dbReference type="EMBL" id="JARJCM010000259">
    <property type="protein sequence ID" value="KAJ7020543.1"/>
    <property type="molecule type" value="Genomic_DNA"/>
</dbReference>
<protein>
    <submittedName>
        <fullName evidence="1">Uncharacterized protein</fullName>
    </submittedName>
</protein>
<comment type="caution">
    <text evidence="1">The sequence shown here is derived from an EMBL/GenBank/DDBJ whole genome shotgun (WGS) entry which is preliminary data.</text>
</comment>
<organism evidence="1 2">
    <name type="scientific">Mycena alexandri</name>
    <dbReference type="NCBI Taxonomy" id="1745969"/>
    <lineage>
        <taxon>Eukaryota</taxon>
        <taxon>Fungi</taxon>
        <taxon>Dikarya</taxon>
        <taxon>Basidiomycota</taxon>
        <taxon>Agaricomycotina</taxon>
        <taxon>Agaricomycetes</taxon>
        <taxon>Agaricomycetidae</taxon>
        <taxon>Agaricales</taxon>
        <taxon>Marasmiineae</taxon>
        <taxon>Mycenaceae</taxon>
        <taxon>Mycena</taxon>
    </lineage>
</organism>
<name>A0AAD6WN27_9AGAR</name>
<dbReference type="AlphaFoldDB" id="A0AAD6WN27"/>
<sequence>MNRGGRPRANALECADVSFFNEDGDTTVAADRGVYFSTDGQRRREELLNITHKKRRLEPTQPAQLDDPLASWIPVPEDHVEPMAGEEVDREDDNFVLWHKRKHYDNSSDPMGNWRPQKQEFMDALLWHEGLGDHGE</sequence>
<evidence type="ECO:0000313" key="1">
    <source>
        <dbReference type="EMBL" id="KAJ7020543.1"/>
    </source>
</evidence>
<gene>
    <name evidence="1" type="ORF">C8F04DRAFT_1274931</name>
</gene>